<dbReference type="OrthoDB" id="541685at2759"/>
<keyword evidence="3" id="KW-1185">Reference proteome</keyword>
<dbReference type="AlphaFoldDB" id="A0A2J8AIJ6"/>
<protein>
    <submittedName>
        <fullName evidence="2">Uncharacterized protein</fullName>
    </submittedName>
</protein>
<dbReference type="PANTHER" id="PTHR41747">
    <property type="entry name" value="CHROMOSOME UNDETERMINED SCAFFOLD_128, WHOLE GENOME SHOTGUN SEQUENCE"/>
    <property type="match status" value="1"/>
</dbReference>
<organism evidence="2 3">
    <name type="scientific">Tetrabaena socialis</name>
    <dbReference type="NCBI Taxonomy" id="47790"/>
    <lineage>
        <taxon>Eukaryota</taxon>
        <taxon>Viridiplantae</taxon>
        <taxon>Chlorophyta</taxon>
        <taxon>core chlorophytes</taxon>
        <taxon>Chlorophyceae</taxon>
        <taxon>CS clade</taxon>
        <taxon>Chlamydomonadales</taxon>
        <taxon>Tetrabaenaceae</taxon>
        <taxon>Tetrabaena</taxon>
    </lineage>
</organism>
<evidence type="ECO:0000313" key="2">
    <source>
        <dbReference type="EMBL" id="PNH12335.1"/>
    </source>
</evidence>
<dbReference type="PANTHER" id="PTHR41747:SF1">
    <property type="entry name" value="CHROMOSOME UNDETERMINED SCAFFOLD_128, WHOLE GENOME SHOTGUN SEQUENCE"/>
    <property type="match status" value="1"/>
</dbReference>
<sequence>MGGMRGIGRSSGGPAGNAGGGPLQGSYVAALEESEEDDLLRFTAELDFEAFVASLDDAELQESVQAMGGADGKGPAPGEEKAWRRNLVQAMNHAAMRKVVAAGRTAAAAAGGGGDDAASVAGMSEGAHSRCGACEA</sequence>
<evidence type="ECO:0000313" key="3">
    <source>
        <dbReference type="Proteomes" id="UP000236333"/>
    </source>
</evidence>
<reference evidence="2 3" key="1">
    <citation type="journal article" date="2017" name="Mol. Biol. Evol.">
        <title>The 4-celled Tetrabaena socialis nuclear genome reveals the essential components for genetic control of cell number at the origin of multicellularity in the volvocine lineage.</title>
        <authorList>
            <person name="Featherston J."/>
            <person name="Arakaki Y."/>
            <person name="Hanschen E.R."/>
            <person name="Ferris P.J."/>
            <person name="Michod R.E."/>
            <person name="Olson B.J.S.C."/>
            <person name="Nozaki H."/>
            <person name="Durand P.M."/>
        </authorList>
    </citation>
    <scope>NUCLEOTIDE SEQUENCE [LARGE SCALE GENOMIC DNA]</scope>
    <source>
        <strain evidence="2 3">NIES-571</strain>
    </source>
</reference>
<feature type="region of interest" description="Disordered" evidence="1">
    <location>
        <begin position="1"/>
        <end position="27"/>
    </location>
</feature>
<dbReference type="Proteomes" id="UP000236333">
    <property type="component" value="Unassembled WGS sequence"/>
</dbReference>
<name>A0A2J8AIJ6_9CHLO</name>
<comment type="caution">
    <text evidence="2">The sequence shown here is derived from an EMBL/GenBank/DDBJ whole genome shotgun (WGS) entry which is preliminary data.</text>
</comment>
<accession>A0A2J8AIJ6</accession>
<feature type="compositionally biased region" description="Gly residues" evidence="1">
    <location>
        <begin position="1"/>
        <end position="23"/>
    </location>
</feature>
<dbReference type="EMBL" id="PGGS01000010">
    <property type="protein sequence ID" value="PNH12335.1"/>
    <property type="molecule type" value="Genomic_DNA"/>
</dbReference>
<proteinExistence type="predicted"/>
<evidence type="ECO:0000256" key="1">
    <source>
        <dbReference type="SAM" id="MobiDB-lite"/>
    </source>
</evidence>
<gene>
    <name evidence="2" type="ORF">TSOC_000727</name>
</gene>